<dbReference type="EC" id="3.2.1.14" evidence="3"/>
<keyword evidence="9 11" id="KW-0326">Glycosidase</keyword>
<keyword evidence="10" id="KW-0624">Polysaccharide degradation</keyword>
<dbReference type="GO" id="GO:0008843">
    <property type="term" value="F:endochitinase activity"/>
    <property type="evidence" value="ECO:0007669"/>
    <property type="project" value="UniProtKB-EC"/>
</dbReference>
<dbReference type="FunFam" id="3.20.20.80:FF:000007">
    <property type="entry name" value="Acidic mammalian chitinase"/>
    <property type="match status" value="1"/>
</dbReference>
<dbReference type="GO" id="GO:0005576">
    <property type="term" value="C:extracellular region"/>
    <property type="evidence" value="ECO:0007669"/>
    <property type="project" value="InterPro"/>
</dbReference>
<protein>
    <recommendedName>
        <fullName evidence="3">chitinase</fullName>
        <ecNumber evidence="3">3.2.1.14</ecNumber>
    </recommendedName>
</protein>
<dbReference type="EMBL" id="OV696688">
    <property type="protein sequence ID" value="CAH1258835.1"/>
    <property type="molecule type" value="Genomic_DNA"/>
</dbReference>
<evidence type="ECO:0000256" key="5">
    <source>
        <dbReference type="ARBA" id="ARBA00022729"/>
    </source>
</evidence>
<evidence type="ECO:0000256" key="11">
    <source>
        <dbReference type="RuleBase" id="RU000489"/>
    </source>
</evidence>
<feature type="chain" id="PRO_5035419352" description="chitinase" evidence="12">
    <location>
        <begin position="18"/>
        <end position="500"/>
    </location>
</feature>
<keyword evidence="5 12" id="KW-0732">Signal</keyword>
<dbReference type="PROSITE" id="PS51910">
    <property type="entry name" value="GH18_2"/>
    <property type="match status" value="1"/>
</dbReference>
<dbReference type="PANTHER" id="PTHR11177:SF317">
    <property type="entry name" value="CHITINASE 12-RELATED"/>
    <property type="match status" value="1"/>
</dbReference>
<dbReference type="InterPro" id="IPR036508">
    <property type="entry name" value="Chitin-bd_dom_sf"/>
</dbReference>
<feature type="domain" description="GH18" evidence="14">
    <location>
        <begin position="27"/>
        <end position="398"/>
    </location>
</feature>
<dbReference type="FunFam" id="3.10.50.10:FF:000001">
    <property type="entry name" value="Chitinase 3-like 1"/>
    <property type="match status" value="1"/>
</dbReference>
<evidence type="ECO:0000256" key="2">
    <source>
        <dbReference type="ARBA" id="ARBA00009121"/>
    </source>
</evidence>
<accession>A0A8J9ZNT5</accession>
<dbReference type="SUPFAM" id="SSF54556">
    <property type="entry name" value="Chitinase insertion domain"/>
    <property type="match status" value="1"/>
</dbReference>
<proteinExistence type="inferred from homology"/>
<dbReference type="SMART" id="SM00636">
    <property type="entry name" value="Glyco_18"/>
    <property type="match status" value="1"/>
</dbReference>
<dbReference type="Proteomes" id="UP000838412">
    <property type="component" value="Chromosome 3"/>
</dbReference>
<keyword evidence="8" id="KW-1015">Disulfide bond</keyword>
<dbReference type="OrthoDB" id="73875at2759"/>
<evidence type="ECO:0000256" key="3">
    <source>
        <dbReference type="ARBA" id="ARBA00012729"/>
    </source>
</evidence>
<evidence type="ECO:0000259" key="14">
    <source>
        <dbReference type="PROSITE" id="PS51910"/>
    </source>
</evidence>
<evidence type="ECO:0000256" key="10">
    <source>
        <dbReference type="ARBA" id="ARBA00023326"/>
    </source>
</evidence>
<dbReference type="SMART" id="SM00494">
    <property type="entry name" value="ChtBD2"/>
    <property type="match status" value="1"/>
</dbReference>
<evidence type="ECO:0000256" key="12">
    <source>
        <dbReference type="SAM" id="SignalP"/>
    </source>
</evidence>
<dbReference type="InterPro" id="IPR011583">
    <property type="entry name" value="Chitinase_II/V-like_cat"/>
</dbReference>
<dbReference type="SUPFAM" id="SSF51445">
    <property type="entry name" value="(Trans)glycosidases"/>
    <property type="match status" value="1"/>
</dbReference>
<dbReference type="InterPro" id="IPR002557">
    <property type="entry name" value="Chitin-bd_dom"/>
</dbReference>
<dbReference type="PANTHER" id="PTHR11177">
    <property type="entry name" value="CHITINASE"/>
    <property type="match status" value="1"/>
</dbReference>
<dbReference type="InterPro" id="IPR029070">
    <property type="entry name" value="Chitinase_insertion_sf"/>
</dbReference>
<evidence type="ECO:0000313" key="15">
    <source>
        <dbReference type="EMBL" id="CAH1258835.1"/>
    </source>
</evidence>
<dbReference type="InterPro" id="IPR050314">
    <property type="entry name" value="Glycosyl_Hydrlase_18"/>
</dbReference>
<dbReference type="Pfam" id="PF01607">
    <property type="entry name" value="CBM_14"/>
    <property type="match status" value="1"/>
</dbReference>
<dbReference type="AlphaFoldDB" id="A0A8J9ZNT5"/>
<dbReference type="Gene3D" id="3.10.50.10">
    <property type="match status" value="1"/>
</dbReference>
<evidence type="ECO:0000256" key="7">
    <source>
        <dbReference type="ARBA" id="ARBA00023024"/>
    </source>
</evidence>
<evidence type="ECO:0000313" key="16">
    <source>
        <dbReference type="Proteomes" id="UP000838412"/>
    </source>
</evidence>
<dbReference type="PROSITE" id="PS50940">
    <property type="entry name" value="CHIT_BIND_II"/>
    <property type="match status" value="1"/>
</dbReference>
<organism evidence="15 16">
    <name type="scientific">Branchiostoma lanceolatum</name>
    <name type="common">Common lancelet</name>
    <name type="synonym">Amphioxus lanceolatum</name>
    <dbReference type="NCBI Taxonomy" id="7740"/>
    <lineage>
        <taxon>Eukaryota</taxon>
        <taxon>Metazoa</taxon>
        <taxon>Chordata</taxon>
        <taxon>Cephalochordata</taxon>
        <taxon>Leptocardii</taxon>
        <taxon>Amphioxiformes</taxon>
        <taxon>Branchiostomatidae</taxon>
        <taxon>Branchiostoma</taxon>
    </lineage>
</organism>
<evidence type="ECO:0000256" key="9">
    <source>
        <dbReference type="ARBA" id="ARBA00023295"/>
    </source>
</evidence>
<evidence type="ECO:0000256" key="8">
    <source>
        <dbReference type="ARBA" id="ARBA00023157"/>
    </source>
</evidence>
<sequence>MLRFLALLCVMLSLGQASVIPSQRSTYRRVCYHTNWSQYRPGIGKFFPEDIDPTLCTHIIYSFAKMVNNQLQPFEWNDDSTDWSTGMYERFNTHVKPHGVKTLIGVGGWNFGSTPFSDMAATASGRRTFVTTSIDFLRQRNFDGLDLDWEYPAARGGRASDKQTFTLLCKELREAFEEEGARTGRAPLLLTAAIPAGEDNALNGYEMVEVAGYLDFLNLMAYDLHGQWETYTGLNSPLYAASDETGDDRKLNQAFAVDMWLDGGVPASKINLGMGLYGRTFTTTGDNSIRAPASGGGNAGTYTREKGYLAYYEICTMLSQGATRVFHSEHLAPYAYQGNQWVGYDDVESLPYKIEYLKSKNLGGAMVWALDTDDFQGSTCGQGRYPLLTAINNLLDTGSAGVVLPPGPTHPPIKPVTQRPDPAVTQGPNPVVTQAPVVIDQGGLGAVTCDGKPNGHHPDPTDCGKYIQCWGGQMFPGTCAAGLQWNQAIMGCDWPYNVNC</sequence>
<keyword evidence="7" id="KW-0146">Chitin degradation</keyword>
<keyword evidence="16" id="KW-1185">Reference proteome</keyword>
<dbReference type="Pfam" id="PF00704">
    <property type="entry name" value="Glyco_hydro_18"/>
    <property type="match status" value="1"/>
</dbReference>
<feature type="domain" description="Chitin-binding type-2" evidence="13">
    <location>
        <begin position="446"/>
        <end position="500"/>
    </location>
</feature>
<keyword evidence="6 11" id="KW-0378">Hydrolase</keyword>
<gene>
    <name evidence="15" type="primary">CHIT1</name>
    <name evidence="15" type="ORF">BLAG_LOCUS16270</name>
</gene>
<evidence type="ECO:0000256" key="1">
    <source>
        <dbReference type="ARBA" id="ARBA00000822"/>
    </source>
</evidence>
<feature type="signal peptide" evidence="12">
    <location>
        <begin position="1"/>
        <end position="17"/>
    </location>
</feature>
<keyword evidence="10" id="KW-0119">Carbohydrate metabolism</keyword>
<evidence type="ECO:0000256" key="6">
    <source>
        <dbReference type="ARBA" id="ARBA00022801"/>
    </source>
</evidence>
<comment type="catalytic activity">
    <reaction evidence="1">
        <text>Random endo-hydrolysis of N-acetyl-beta-D-glucosaminide (1-&gt;4)-beta-linkages in chitin and chitodextrins.</text>
        <dbReference type="EC" id="3.2.1.14"/>
    </reaction>
</comment>
<dbReference type="Gene3D" id="3.20.20.80">
    <property type="entry name" value="Glycosidases"/>
    <property type="match status" value="1"/>
</dbReference>
<reference evidence="15" key="1">
    <citation type="submission" date="2022-01" db="EMBL/GenBank/DDBJ databases">
        <authorList>
            <person name="Braso-Vives M."/>
        </authorList>
    </citation>
    <scope>NUCLEOTIDE SEQUENCE</scope>
</reference>
<dbReference type="GO" id="GO:0008061">
    <property type="term" value="F:chitin binding"/>
    <property type="evidence" value="ECO:0007669"/>
    <property type="project" value="UniProtKB-KW"/>
</dbReference>
<name>A0A8J9ZNT5_BRALA</name>
<dbReference type="InterPro" id="IPR001223">
    <property type="entry name" value="Glyco_hydro18_cat"/>
</dbReference>
<dbReference type="CDD" id="cd02872">
    <property type="entry name" value="GH18_chitolectin_chitotriosidase"/>
    <property type="match status" value="1"/>
</dbReference>
<keyword evidence="4" id="KW-0147">Chitin-binding</keyword>
<evidence type="ECO:0000259" key="13">
    <source>
        <dbReference type="PROSITE" id="PS50940"/>
    </source>
</evidence>
<dbReference type="PROSITE" id="PS01095">
    <property type="entry name" value="GH18_1"/>
    <property type="match status" value="1"/>
</dbReference>
<dbReference type="SUPFAM" id="SSF57625">
    <property type="entry name" value="Invertebrate chitin-binding proteins"/>
    <property type="match status" value="1"/>
</dbReference>
<dbReference type="InterPro" id="IPR001579">
    <property type="entry name" value="Glyco_hydro_18_chit_AS"/>
</dbReference>
<dbReference type="GO" id="GO:0000272">
    <property type="term" value="P:polysaccharide catabolic process"/>
    <property type="evidence" value="ECO:0007669"/>
    <property type="project" value="UniProtKB-KW"/>
</dbReference>
<dbReference type="GO" id="GO:0006032">
    <property type="term" value="P:chitin catabolic process"/>
    <property type="evidence" value="ECO:0007669"/>
    <property type="project" value="UniProtKB-KW"/>
</dbReference>
<dbReference type="InterPro" id="IPR017853">
    <property type="entry name" value="GH"/>
</dbReference>
<dbReference type="Gene3D" id="2.170.140.10">
    <property type="entry name" value="Chitin binding domain"/>
    <property type="match status" value="1"/>
</dbReference>
<evidence type="ECO:0000256" key="4">
    <source>
        <dbReference type="ARBA" id="ARBA00022669"/>
    </source>
</evidence>
<comment type="similarity">
    <text evidence="2">Belongs to the glycosyl hydrolase 18 family. Chitinase class II subfamily.</text>
</comment>